<protein>
    <submittedName>
        <fullName evidence="1">Uncharacterized protein</fullName>
    </submittedName>
</protein>
<dbReference type="AlphaFoldDB" id="A0A2P2QZI2"/>
<organism evidence="1">
    <name type="scientific">Rhizophora mucronata</name>
    <name type="common">Asiatic mangrove</name>
    <dbReference type="NCBI Taxonomy" id="61149"/>
    <lineage>
        <taxon>Eukaryota</taxon>
        <taxon>Viridiplantae</taxon>
        <taxon>Streptophyta</taxon>
        <taxon>Embryophyta</taxon>
        <taxon>Tracheophyta</taxon>
        <taxon>Spermatophyta</taxon>
        <taxon>Magnoliopsida</taxon>
        <taxon>eudicotyledons</taxon>
        <taxon>Gunneridae</taxon>
        <taxon>Pentapetalae</taxon>
        <taxon>rosids</taxon>
        <taxon>fabids</taxon>
        <taxon>Malpighiales</taxon>
        <taxon>Rhizophoraceae</taxon>
        <taxon>Rhizophora</taxon>
    </lineage>
</organism>
<accession>A0A2P2QZI2</accession>
<proteinExistence type="predicted"/>
<name>A0A2P2QZI2_RHIMU</name>
<dbReference type="EMBL" id="GGEC01091810">
    <property type="protein sequence ID" value="MBX72294.1"/>
    <property type="molecule type" value="Transcribed_RNA"/>
</dbReference>
<reference evidence="1" key="1">
    <citation type="submission" date="2018-02" db="EMBL/GenBank/DDBJ databases">
        <title>Rhizophora mucronata_Transcriptome.</title>
        <authorList>
            <person name="Meera S.P."/>
            <person name="Sreeshan A."/>
            <person name="Augustine A."/>
        </authorList>
    </citation>
    <scope>NUCLEOTIDE SEQUENCE</scope>
    <source>
        <tissue evidence="1">Leaf</tissue>
    </source>
</reference>
<evidence type="ECO:0000313" key="1">
    <source>
        <dbReference type="EMBL" id="MBX72294.1"/>
    </source>
</evidence>
<sequence length="33" mass="4038">MREARFFFSVLHFRRHCAWQDNQMLHQISGNCA</sequence>